<sequence length="454" mass="50570">MKEKHLLNSDIVTARRKIKIATETSYFIENPYLVPLQITLFKLSRFFSLISIKTFMRTQRNFRRPAYRGQGRGNGTYRSVRSGASVLAAIRANAQRPPDAGAVADEAYIPQHQFNDFAICQALKDNIAAKGYVTPTPIQDQAIPAILAGRDLIGIANTGTGKTAAFLVPLIEKIVQDKNQRALIVTPTRELALQIGAELREFSRGSGIRWAMIIGGAGMWRQKQDIRAGAHVVIATPGRLKDLIRERVISMSQFRNVVLDEADRMVDIGFINDIKYFISLLPQARQSLFFSATISGKVSEVLAQFVKNPMTVSVSKQDTARGIAQSIVQVTNGKKKIEYLHELLIQKGFDKVLIFGRTKWGVEKLAGELVTRGFKAGAIHGNKRQSQRQRTLMQFKQNEISILLATDVASRGLDIDDVSHVINYDLPESYDDYIHRIGRTGRANKTGIALTFAD</sequence>
<keyword evidence="3 7" id="KW-0347">Helicase</keyword>
<evidence type="ECO:0000256" key="4">
    <source>
        <dbReference type="ARBA" id="ARBA00022840"/>
    </source>
</evidence>
<dbReference type="SMART" id="SM00490">
    <property type="entry name" value="HELICc"/>
    <property type="match status" value="1"/>
</dbReference>
<feature type="domain" description="Helicase ATP-binding" evidence="8">
    <location>
        <begin position="143"/>
        <end position="312"/>
    </location>
</feature>
<dbReference type="InterPro" id="IPR000629">
    <property type="entry name" value="RNA-helicase_DEAD-box_CS"/>
</dbReference>
<organism evidence="11 12">
    <name type="scientific">Candidatus Gottesmanbacteria bacterium GW2011_GWA2_47_9</name>
    <dbReference type="NCBI Taxonomy" id="1618445"/>
    <lineage>
        <taxon>Bacteria</taxon>
        <taxon>Candidatus Gottesmaniibacteriota</taxon>
    </lineage>
</organism>
<dbReference type="PANTHER" id="PTHR47959">
    <property type="entry name" value="ATP-DEPENDENT RNA HELICASE RHLE-RELATED"/>
    <property type="match status" value="1"/>
</dbReference>
<feature type="domain" description="DEAD-box RNA helicase Q" evidence="10">
    <location>
        <begin position="112"/>
        <end position="140"/>
    </location>
</feature>
<name>A0A0G1U2B0_9BACT</name>
<dbReference type="Pfam" id="PF00270">
    <property type="entry name" value="DEAD"/>
    <property type="match status" value="1"/>
</dbReference>
<dbReference type="PATRIC" id="fig|1618445.3.peg.373"/>
<keyword evidence="2 7" id="KW-0378">Hydrolase</keyword>
<dbReference type="PANTHER" id="PTHR47959:SF13">
    <property type="entry name" value="ATP-DEPENDENT RNA HELICASE RHLE"/>
    <property type="match status" value="1"/>
</dbReference>
<dbReference type="GO" id="GO:0003676">
    <property type="term" value="F:nucleic acid binding"/>
    <property type="evidence" value="ECO:0007669"/>
    <property type="project" value="InterPro"/>
</dbReference>
<dbReference type="SUPFAM" id="SSF52540">
    <property type="entry name" value="P-loop containing nucleoside triphosphate hydrolases"/>
    <property type="match status" value="1"/>
</dbReference>
<dbReference type="InterPro" id="IPR014001">
    <property type="entry name" value="Helicase_ATP-bd"/>
</dbReference>
<dbReference type="GO" id="GO:0005524">
    <property type="term" value="F:ATP binding"/>
    <property type="evidence" value="ECO:0007669"/>
    <property type="project" value="UniProtKB-KW"/>
</dbReference>
<dbReference type="Proteomes" id="UP000034739">
    <property type="component" value="Unassembled WGS sequence"/>
</dbReference>
<feature type="domain" description="Helicase C-terminal" evidence="9">
    <location>
        <begin position="336"/>
        <end position="454"/>
    </location>
</feature>
<dbReference type="InterPro" id="IPR014014">
    <property type="entry name" value="RNA_helicase_DEAD_Q_motif"/>
</dbReference>
<dbReference type="PROSITE" id="PS51192">
    <property type="entry name" value="HELICASE_ATP_BIND_1"/>
    <property type="match status" value="1"/>
</dbReference>
<evidence type="ECO:0000313" key="11">
    <source>
        <dbReference type="EMBL" id="KKU88227.1"/>
    </source>
</evidence>
<comment type="similarity">
    <text evidence="5 7">Belongs to the DEAD box helicase family.</text>
</comment>
<evidence type="ECO:0000256" key="6">
    <source>
        <dbReference type="PROSITE-ProRule" id="PRU00552"/>
    </source>
</evidence>
<evidence type="ECO:0000259" key="8">
    <source>
        <dbReference type="PROSITE" id="PS51192"/>
    </source>
</evidence>
<feature type="short sequence motif" description="Q motif" evidence="6">
    <location>
        <begin position="112"/>
        <end position="140"/>
    </location>
</feature>
<dbReference type="InterPro" id="IPR050079">
    <property type="entry name" value="DEAD_box_RNA_helicase"/>
</dbReference>
<accession>A0A0G1U2B0</accession>
<keyword evidence="4 7" id="KW-0067">ATP-binding</keyword>
<dbReference type="InterPro" id="IPR011545">
    <property type="entry name" value="DEAD/DEAH_box_helicase_dom"/>
</dbReference>
<protein>
    <submittedName>
        <fullName evidence="11">DEAD/DEAH box helicase domain protein</fullName>
    </submittedName>
</protein>
<evidence type="ECO:0000256" key="7">
    <source>
        <dbReference type="RuleBase" id="RU000492"/>
    </source>
</evidence>
<evidence type="ECO:0000256" key="5">
    <source>
        <dbReference type="ARBA" id="ARBA00038437"/>
    </source>
</evidence>
<dbReference type="GO" id="GO:0003724">
    <property type="term" value="F:RNA helicase activity"/>
    <property type="evidence" value="ECO:0007669"/>
    <property type="project" value="InterPro"/>
</dbReference>
<evidence type="ECO:0000259" key="9">
    <source>
        <dbReference type="PROSITE" id="PS51194"/>
    </source>
</evidence>
<dbReference type="AlphaFoldDB" id="A0A0G1U2B0"/>
<dbReference type="PROSITE" id="PS00039">
    <property type="entry name" value="DEAD_ATP_HELICASE"/>
    <property type="match status" value="1"/>
</dbReference>
<dbReference type="GO" id="GO:0016787">
    <property type="term" value="F:hydrolase activity"/>
    <property type="evidence" value="ECO:0007669"/>
    <property type="project" value="UniProtKB-KW"/>
</dbReference>
<dbReference type="InterPro" id="IPR027417">
    <property type="entry name" value="P-loop_NTPase"/>
</dbReference>
<dbReference type="EMBL" id="LCOY01000011">
    <property type="protein sequence ID" value="KKU88227.1"/>
    <property type="molecule type" value="Genomic_DNA"/>
</dbReference>
<dbReference type="CDD" id="cd18787">
    <property type="entry name" value="SF2_C_DEAD"/>
    <property type="match status" value="1"/>
</dbReference>
<gene>
    <name evidence="11" type="ORF">UY16_C0011G0020</name>
</gene>
<dbReference type="InterPro" id="IPR044742">
    <property type="entry name" value="DEAD/DEAH_RhlB"/>
</dbReference>
<evidence type="ECO:0000256" key="1">
    <source>
        <dbReference type="ARBA" id="ARBA00022741"/>
    </source>
</evidence>
<dbReference type="PROSITE" id="PS51195">
    <property type="entry name" value="Q_MOTIF"/>
    <property type="match status" value="1"/>
</dbReference>
<dbReference type="CDD" id="cd00268">
    <property type="entry name" value="DEADc"/>
    <property type="match status" value="1"/>
</dbReference>
<dbReference type="GO" id="GO:0005829">
    <property type="term" value="C:cytosol"/>
    <property type="evidence" value="ECO:0007669"/>
    <property type="project" value="TreeGrafter"/>
</dbReference>
<proteinExistence type="inferred from homology"/>
<evidence type="ECO:0000313" key="12">
    <source>
        <dbReference type="Proteomes" id="UP000034739"/>
    </source>
</evidence>
<dbReference type="Gene3D" id="3.40.50.300">
    <property type="entry name" value="P-loop containing nucleotide triphosphate hydrolases"/>
    <property type="match status" value="2"/>
</dbReference>
<dbReference type="SMART" id="SM00487">
    <property type="entry name" value="DEXDc"/>
    <property type="match status" value="1"/>
</dbReference>
<reference evidence="11 12" key="1">
    <citation type="journal article" date="2015" name="Nature">
        <title>rRNA introns, odd ribosomes, and small enigmatic genomes across a large radiation of phyla.</title>
        <authorList>
            <person name="Brown C.T."/>
            <person name="Hug L.A."/>
            <person name="Thomas B.C."/>
            <person name="Sharon I."/>
            <person name="Castelle C.J."/>
            <person name="Singh A."/>
            <person name="Wilkins M.J."/>
            <person name="Williams K.H."/>
            <person name="Banfield J.F."/>
        </authorList>
    </citation>
    <scope>NUCLEOTIDE SEQUENCE [LARGE SCALE GENOMIC DNA]</scope>
</reference>
<keyword evidence="1 7" id="KW-0547">Nucleotide-binding</keyword>
<dbReference type="InterPro" id="IPR001650">
    <property type="entry name" value="Helicase_C-like"/>
</dbReference>
<evidence type="ECO:0000259" key="10">
    <source>
        <dbReference type="PROSITE" id="PS51195"/>
    </source>
</evidence>
<evidence type="ECO:0000256" key="3">
    <source>
        <dbReference type="ARBA" id="ARBA00022806"/>
    </source>
</evidence>
<dbReference type="PROSITE" id="PS51194">
    <property type="entry name" value="HELICASE_CTER"/>
    <property type="match status" value="1"/>
</dbReference>
<comment type="caution">
    <text evidence="11">The sequence shown here is derived from an EMBL/GenBank/DDBJ whole genome shotgun (WGS) entry which is preliminary data.</text>
</comment>
<dbReference type="Pfam" id="PF00271">
    <property type="entry name" value="Helicase_C"/>
    <property type="match status" value="1"/>
</dbReference>
<evidence type="ECO:0000256" key="2">
    <source>
        <dbReference type="ARBA" id="ARBA00022801"/>
    </source>
</evidence>